<feature type="chain" id="PRO_5040928910" evidence="2">
    <location>
        <begin position="20"/>
        <end position="515"/>
    </location>
</feature>
<protein>
    <submittedName>
        <fullName evidence="3">Glucan endo-1,3-alpha-glucosidase agn1</fullName>
    </submittedName>
</protein>
<dbReference type="OrthoDB" id="3763214at2759"/>
<comment type="caution">
    <text evidence="3">The sequence shown here is derived from an EMBL/GenBank/DDBJ whole genome shotgun (WGS) entry which is preliminary data.</text>
</comment>
<evidence type="ECO:0000256" key="1">
    <source>
        <dbReference type="SAM" id="MobiDB-lite"/>
    </source>
</evidence>
<dbReference type="AlphaFoldDB" id="A0A9W8X0Z0"/>
<evidence type="ECO:0000313" key="3">
    <source>
        <dbReference type="EMBL" id="KAJ4338264.1"/>
    </source>
</evidence>
<keyword evidence="2" id="KW-0732">Signal</keyword>
<keyword evidence="4" id="KW-1185">Reference proteome</keyword>
<organism evidence="3 4">
    <name type="scientific">Didymella glomerata</name>
    <dbReference type="NCBI Taxonomy" id="749621"/>
    <lineage>
        <taxon>Eukaryota</taxon>
        <taxon>Fungi</taxon>
        <taxon>Dikarya</taxon>
        <taxon>Ascomycota</taxon>
        <taxon>Pezizomycotina</taxon>
        <taxon>Dothideomycetes</taxon>
        <taxon>Pleosporomycetidae</taxon>
        <taxon>Pleosporales</taxon>
        <taxon>Pleosporineae</taxon>
        <taxon>Didymellaceae</taxon>
        <taxon>Didymella</taxon>
    </lineage>
</organism>
<evidence type="ECO:0000313" key="4">
    <source>
        <dbReference type="Proteomes" id="UP001140562"/>
    </source>
</evidence>
<dbReference type="Proteomes" id="UP001140562">
    <property type="component" value="Unassembled WGS sequence"/>
</dbReference>
<gene>
    <name evidence="3" type="primary">agn1</name>
    <name evidence="3" type="ORF">N0V87_004032</name>
</gene>
<feature type="compositionally biased region" description="Polar residues" evidence="1">
    <location>
        <begin position="78"/>
        <end position="110"/>
    </location>
</feature>
<reference evidence="3" key="1">
    <citation type="submission" date="2022-10" db="EMBL/GenBank/DDBJ databases">
        <title>Tapping the CABI collections for fungal endophytes: first genome assemblies for Collariella, Neodidymelliopsis, Ascochyta clinopodiicola, Didymella pomorum, Didymosphaeria variabile, Neocosmospora piperis and Neocucurbitaria cava.</title>
        <authorList>
            <person name="Hill R."/>
        </authorList>
    </citation>
    <scope>NUCLEOTIDE SEQUENCE</scope>
    <source>
        <strain evidence="3">IMI 360193</strain>
    </source>
</reference>
<proteinExistence type="predicted"/>
<sequence>MKATLIYSLLLGLSHIGWGLSTLEERAALDPGSSFEEVKPIHALKASKPKPAKPKTTKKPAVSSAVVSIEKPAPPVSTPNSQQPQTTVSTSNSVHFRPASSTLSTVTSSDGEACELAPDTPAKIGARAPIRNCKPDPKHTSTITSSASVIKTHVEVCKAAVASQACYHYYSAIQNNKLKDWDVFTCSDAQKRHDGYATQLWENEHPKNQWRDYLPSAMTRADGVVKCQRDEYPPGYWMPADTTANKGNKRPQIIRWLPEGDNGKGGEIWTRFCSKNDGGKGNGQMKVKNKMEIPNLDLQKLQSKREQVNGQTTTTYYDATYTRAVFSMSFDWGGKPAPGPSNDWYLYDNPCWPKPIAIDDPGYVLATDDNWYATAGSQQQKDNRKIQKALYKDAPPANYLQKAIKPKRRRAGNGYAPRDVGVLCDDVLLGINSTASRTGEAGYEIIDCTTSDCQEERKWVRDEEIVAVIPAVVARQGLPSTNVDAVPTDAVGADMLLPSKRNEVGPELATATAGP</sequence>
<dbReference type="EMBL" id="JAPEUV010000031">
    <property type="protein sequence ID" value="KAJ4338264.1"/>
    <property type="molecule type" value="Genomic_DNA"/>
</dbReference>
<accession>A0A9W8X0Z0</accession>
<evidence type="ECO:0000256" key="2">
    <source>
        <dbReference type="SAM" id="SignalP"/>
    </source>
</evidence>
<name>A0A9W8X0Z0_9PLEO</name>
<feature type="compositionally biased region" description="Basic residues" evidence="1">
    <location>
        <begin position="45"/>
        <end position="58"/>
    </location>
</feature>
<feature type="region of interest" description="Disordered" evidence="1">
    <location>
        <begin position="42"/>
        <end position="117"/>
    </location>
</feature>
<feature type="signal peptide" evidence="2">
    <location>
        <begin position="1"/>
        <end position="19"/>
    </location>
</feature>